<evidence type="ECO:0000313" key="2">
    <source>
        <dbReference type="EMBL" id="NVI46530.1"/>
    </source>
</evidence>
<reference evidence="2" key="1">
    <citation type="submission" date="2020-06" db="EMBL/GenBank/DDBJ databases">
        <title>Whole Genome Sequence of Bradyrhizobium sp. Strain 1S1.</title>
        <authorList>
            <person name="Bromfield E.S.P."/>
            <person name="Cloutier S."/>
        </authorList>
    </citation>
    <scope>NUCLEOTIDE SEQUENCE [LARGE SCALE GENOMIC DNA]</scope>
    <source>
        <strain evidence="2">1S1</strain>
    </source>
</reference>
<dbReference type="AlphaFoldDB" id="A0A974A2V4"/>
<name>A0A974A2V4_9BRAD</name>
<evidence type="ECO:0000256" key="1">
    <source>
        <dbReference type="SAM" id="SignalP"/>
    </source>
</evidence>
<accession>A0A974A2V4</accession>
<feature type="chain" id="PRO_5037007773" evidence="1">
    <location>
        <begin position="21"/>
        <end position="124"/>
    </location>
</feature>
<organism evidence="2">
    <name type="scientific">Bradyrhizobium septentrionale</name>
    <dbReference type="NCBI Taxonomy" id="1404411"/>
    <lineage>
        <taxon>Bacteria</taxon>
        <taxon>Pseudomonadati</taxon>
        <taxon>Pseudomonadota</taxon>
        <taxon>Alphaproteobacteria</taxon>
        <taxon>Hyphomicrobiales</taxon>
        <taxon>Nitrobacteraceae</taxon>
        <taxon>Bradyrhizobium</taxon>
    </lineage>
</organism>
<protein>
    <submittedName>
        <fullName evidence="2">Uncharacterized protein</fullName>
    </submittedName>
</protein>
<sequence>MFRAAILIATCLAVTSPSRAQQVRVITGDIEHIYGPGGEVLDDADLRARNERAFKRMQLDKQRAIEMRQIEAEKERLRFERDQAALAYATGPTLDPTYGSGLFAYRHRGHGRIGVAPRMGGRRR</sequence>
<proteinExistence type="predicted"/>
<dbReference type="EMBL" id="JAAOLE020000001">
    <property type="protein sequence ID" value="NVI46530.1"/>
    <property type="molecule type" value="Genomic_DNA"/>
</dbReference>
<feature type="signal peptide" evidence="1">
    <location>
        <begin position="1"/>
        <end position="20"/>
    </location>
</feature>
<comment type="caution">
    <text evidence="2">The sequence shown here is derived from an EMBL/GenBank/DDBJ whole genome shotgun (WGS) entry which is preliminary data.</text>
</comment>
<gene>
    <name evidence="2" type="ORF">HAP48_026940</name>
</gene>
<dbReference type="RefSeq" id="WP_176399250.1">
    <property type="nucleotide sequence ID" value="NZ_CP088285.1"/>
</dbReference>
<keyword evidence="1" id="KW-0732">Signal</keyword>